<dbReference type="InterPro" id="IPR018556">
    <property type="entry name" value="SPIN90/Ldb17_LRD"/>
</dbReference>
<gene>
    <name evidence="2" type="ORF">TeGR_g2657</name>
</gene>
<name>A0ABQ6M4L4_9STRA</name>
<dbReference type="EMBL" id="BRYB01003709">
    <property type="protein sequence ID" value="GMI19331.1"/>
    <property type="molecule type" value="Genomic_DNA"/>
</dbReference>
<keyword evidence="3" id="KW-1185">Reference proteome</keyword>
<feature type="domain" description="SPIN90/Ldb17 leucine-rich" evidence="1">
    <location>
        <begin position="41"/>
        <end position="151"/>
    </location>
</feature>
<evidence type="ECO:0000259" key="1">
    <source>
        <dbReference type="Pfam" id="PF09431"/>
    </source>
</evidence>
<protein>
    <recommendedName>
        <fullName evidence="1">SPIN90/Ldb17 leucine-rich domain-containing protein</fullName>
    </recommendedName>
</protein>
<evidence type="ECO:0000313" key="2">
    <source>
        <dbReference type="EMBL" id="GMI19331.1"/>
    </source>
</evidence>
<reference evidence="2 3" key="1">
    <citation type="journal article" date="2023" name="Commun. Biol.">
        <title>Genome analysis of Parmales, the sister group of diatoms, reveals the evolutionary specialization of diatoms from phago-mixotrophs to photoautotrophs.</title>
        <authorList>
            <person name="Ban H."/>
            <person name="Sato S."/>
            <person name="Yoshikawa S."/>
            <person name="Yamada K."/>
            <person name="Nakamura Y."/>
            <person name="Ichinomiya M."/>
            <person name="Sato N."/>
            <person name="Blanc-Mathieu R."/>
            <person name="Endo H."/>
            <person name="Kuwata A."/>
            <person name="Ogata H."/>
        </authorList>
    </citation>
    <scope>NUCLEOTIDE SEQUENCE [LARGE SCALE GENOMIC DNA]</scope>
</reference>
<feature type="non-terminal residue" evidence="2">
    <location>
        <position position="1"/>
    </location>
</feature>
<dbReference type="Proteomes" id="UP001165060">
    <property type="component" value="Unassembled WGS sequence"/>
</dbReference>
<sequence length="188" mass="20725">GEEAARRACGAVLDGLKGAQPGAFEAGGRALLALNNREDAVGGAVVELCREDATRTSSFVEVVLQILNDNSFPNVDEAECSGCLKVFKDIFGDPDTADMMYTNDTNVLLEMVLRELGDLPEKHAMRARFVEVLHMLLLNSSWGEQRFRREEVAKCVDMLMKMGEEGCGIQCQEALEDLLKDCCFLLEE</sequence>
<organism evidence="2 3">
    <name type="scientific">Tetraparma gracilis</name>
    <dbReference type="NCBI Taxonomy" id="2962635"/>
    <lineage>
        <taxon>Eukaryota</taxon>
        <taxon>Sar</taxon>
        <taxon>Stramenopiles</taxon>
        <taxon>Ochrophyta</taxon>
        <taxon>Bolidophyceae</taxon>
        <taxon>Parmales</taxon>
        <taxon>Triparmaceae</taxon>
        <taxon>Tetraparma</taxon>
    </lineage>
</organism>
<dbReference type="PANTHER" id="PTHR13357">
    <property type="entry name" value="SH3 ADAPTER PROTEIN SPIN90 NCK INTERACTING PROTEIN WITH SH3 DOMAIN"/>
    <property type="match status" value="1"/>
</dbReference>
<accession>A0ABQ6M4L4</accession>
<proteinExistence type="predicted"/>
<dbReference type="PANTHER" id="PTHR13357:SF1">
    <property type="entry name" value="NCK-INTERACTING PROTEIN WITH SH3 DOMAIN"/>
    <property type="match status" value="1"/>
</dbReference>
<comment type="caution">
    <text evidence="2">The sequence shown here is derived from an EMBL/GenBank/DDBJ whole genome shotgun (WGS) entry which is preliminary data.</text>
</comment>
<evidence type="ECO:0000313" key="3">
    <source>
        <dbReference type="Proteomes" id="UP001165060"/>
    </source>
</evidence>
<dbReference type="InterPro" id="IPR030125">
    <property type="entry name" value="SPIN90/Ldb17"/>
</dbReference>
<dbReference type="Pfam" id="PF09431">
    <property type="entry name" value="SPIN90_LRD"/>
    <property type="match status" value="1"/>
</dbReference>